<dbReference type="SUPFAM" id="SSF53850">
    <property type="entry name" value="Periplasmic binding protein-like II"/>
    <property type="match status" value="1"/>
</dbReference>
<proteinExistence type="predicted"/>
<evidence type="ECO:0000256" key="1">
    <source>
        <dbReference type="SAM" id="SignalP"/>
    </source>
</evidence>
<accession>A0ABQ3N646</accession>
<evidence type="ECO:0000313" key="2">
    <source>
        <dbReference type="EMBL" id="GHH97990.1"/>
    </source>
</evidence>
<comment type="caution">
    <text evidence="2">The sequence shown here is derived from an EMBL/GenBank/DDBJ whole genome shotgun (WGS) entry which is preliminary data.</text>
</comment>
<dbReference type="PANTHER" id="PTHR43649:SF17">
    <property type="entry name" value="ABC TRANSPORTER SOLUTE BINDING PROTEIN-SUGAR TRANSPORT"/>
    <property type="match status" value="1"/>
</dbReference>
<feature type="signal peptide" evidence="1">
    <location>
        <begin position="1"/>
        <end position="20"/>
    </location>
</feature>
<gene>
    <name evidence="2" type="ORF">AM1BK_15330</name>
</gene>
<keyword evidence="3" id="KW-1185">Reference proteome</keyword>
<organism evidence="2 3">
    <name type="scientific">Neobacillus kokaensis</name>
    <dbReference type="NCBI Taxonomy" id="2759023"/>
    <lineage>
        <taxon>Bacteria</taxon>
        <taxon>Bacillati</taxon>
        <taxon>Bacillota</taxon>
        <taxon>Bacilli</taxon>
        <taxon>Bacillales</taxon>
        <taxon>Bacillaceae</taxon>
        <taxon>Neobacillus</taxon>
    </lineage>
</organism>
<dbReference type="PROSITE" id="PS51257">
    <property type="entry name" value="PROKAR_LIPOPROTEIN"/>
    <property type="match status" value="1"/>
</dbReference>
<dbReference type="InterPro" id="IPR050490">
    <property type="entry name" value="Bact_solute-bd_prot1"/>
</dbReference>
<name>A0ABQ3N646_9BACI</name>
<dbReference type="PANTHER" id="PTHR43649">
    <property type="entry name" value="ARABINOSE-BINDING PROTEIN-RELATED"/>
    <property type="match status" value="1"/>
</dbReference>
<reference evidence="2 3" key="1">
    <citation type="journal article" date="2022" name="Int. J. Syst. Evol. Microbiol.">
        <title>Neobacillus kokaensis sp. nov., isolated from soil.</title>
        <authorList>
            <person name="Yuki K."/>
            <person name="Matsubara H."/>
            <person name="Yamaguchi S."/>
        </authorList>
    </citation>
    <scope>NUCLEOTIDE SEQUENCE [LARGE SCALE GENOMIC DNA]</scope>
    <source>
        <strain evidence="2 3">LOB 377</strain>
    </source>
</reference>
<feature type="chain" id="PRO_5045434198" evidence="1">
    <location>
        <begin position="21"/>
        <end position="518"/>
    </location>
</feature>
<evidence type="ECO:0000313" key="3">
    <source>
        <dbReference type="Proteomes" id="UP000637074"/>
    </source>
</evidence>
<protein>
    <submittedName>
        <fullName evidence="2">ABC transporter substrate-binding protein</fullName>
    </submittedName>
</protein>
<keyword evidence="1" id="KW-0732">Signal</keyword>
<dbReference type="RefSeq" id="WP_191271413.1">
    <property type="nucleotide sequence ID" value="NZ_BNDS01000005.1"/>
</dbReference>
<dbReference type="Gene3D" id="3.40.190.10">
    <property type="entry name" value="Periplasmic binding protein-like II"/>
    <property type="match status" value="2"/>
</dbReference>
<dbReference type="Proteomes" id="UP000637074">
    <property type="component" value="Unassembled WGS sequence"/>
</dbReference>
<dbReference type="EMBL" id="BNDS01000005">
    <property type="protein sequence ID" value="GHH97990.1"/>
    <property type="molecule type" value="Genomic_DNA"/>
</dbReference>
<sequence>MKKKVFSLFLAVLLVLGVLGACSKKSEDAATKEDVNSKEKVAVKAFGVKAPAATTDYDEMPFMKELQDNVNLDIKWTLANVSTYREQINLMFASNDMPDIFYSAWSLSGNDIVKYGSTGQLIPLEDLIEKHAPNIKALFEKRPELKKTITAPDGHIYALPQVDEALWSTSNDAFFINKKWLDKLGLPIPKTTEEFYKTLKAFKDQDLNGNGKKDEIPFSFMFNNHIRGPHSLAGSFGVVGRNIGVTDGKVYYAPAQPGYREFLKYMNQLYKEGLIDQEAFTHSVEVYDSKLKLKPETLGAFFSWSNWSTFGTLDSDYVAIPPLKGPKGDQLWNKNGGTFSFSGFSITSANKNPVRSIKWVDQMYDPEMSIQVSLGPYDVNLKKDGDKIQILDAPNGMGYEEFRHKSTPGSYGVYATLKDTYEKLNLSPGQQEKLEYAEMYKPFQPKEIYPNVLYSVEDADRLSILQTDIDNYMNQTVPKFIIEGKIDENWDDYVKQLEKMGLEELLQINQKYYDKFKE</sequence>